<dbReference type="PIRSF" id="PIRSF016184">
    <property type="entry name" value="PhzC_PhzF"/>
    <property type="match status" value="1"/>
</dbReference>
<evidence type="ECO:0000256" key="2">
    <source>
        <dbReference type="PIRSR" id="PIRSR016184-1"/>
    </source>
</evidence>
<dbReference type="NCBIfam" id="TIGR00654">
    <property type="entry name" value="PhzF_family"/>
    <property type="match status" value="1"/>
</dbReference>
<dbReference type="AlphaFoldDB" id="A0A930Y1V7"/>
<dbReference type="Proteomes" id="UP000646211">
    <property type="component" value="Unassembled WGS sequence"/>
</dbReference>
<proteinExistence type="inferred from homology"/>
<sequence length="284" mass="32059">MDYFHVDVFSNKPYSGNGLTIFIGTKDLDKGFMQLVTQEMRQFESIFLKQINENTFRAYIFTMEEELDFAGHPLIGAAAILHDLFTKSVAKSNWIIELNEKSVAIETIKYDTYYSAQMNQGKAEFGTILSTQQEIEFLSYFNLTKEDKVDGMPFQVITTGLPYLIMPIKSASLAKAKITIPDLEEKLKAINAKFLYVLDIENLEGRTWDNLGLYEDVATGSAAGPVGAYLHKNNLLELETEMVLNQGRFLGRPSTIKIRISKTGEIFVEGDVCKIAFGQLLQEK</sequence>
<evidence type="ECO:0000313" key="4">
    <source>
        <dbReference type="Proteomes" id="UP000646211"/>
    </source>
</evidence>
<comment type="similarity">
    <text evidence="1">Belongs to the PhzF family.</text>
</comment>
<evidence type="ECO:0000313" key="3">
    <source>
        <dbReference type="EMBL" id="MBF2709864.1"/>
    </source>
</evidence>
<dbReference type="GO" id="GO:0005737">
    <property type="term" value="C:cytoplasm"/>
    <property type="evidence" value="ECO:0007669"/>
    <property type="project" value="TreeGrafter"/>
</dbReference>
<dbReference type="PANTHER" id="PTHR13774:SF32">
    <property type="entry name" value="ANTISENSE-ENHANCING SEQUENCE 1"/>
    <property type="match status" value="1"/>
</dbReference>
<dbReference type="SUPFAM" id="SSF54506">
    <property type="entry name" value="Diaminopimelate epimerase-like"/>
    <property type="match status" value="1"/>
</dbReference>
<accession>A0A930Y1V7</accession>
<organism evidence="3 4">
    <name type="scientific">Flavobacterium soyangense</name>
    <dbReference type="NCBI Taxonomy" id="2023265"/>
    <lineage>
        <taxon>Bacteria</taxon>
        <taxon>Pseudomonadati</taxon>
        <taxon>Bacteroidota</taxon>
        <taxon>Flavobacteriia</taxon>
        <taxon>Flavobacteriales</taxon>
        <taxon>Flavobacteriaceae</taxon>
        <taxon>Flavobacterium</taxon>
    </lineage>
</organism>
<dbReference type="Gene3D" id="3.10.310.10">
    <property type="entry name" value="Diaminopimelate Epimerase, Chain A, domain 1"/>
    <property type="match status" value="2"/>
</dbReference>
<evidence type="ECO:0000256" key="1">
    <source>
        <dbReference type="ARBA" id="ARBA00008270"/>
    </source>
</evidence>
<dbReference type="Pfam" id="PF02567">
    <property type="entry name" value="PhzC-PhzF"/>
    <property type="match status" value="1"/>
</dbReference>
<name>A0A930Y1V7_9FLAO</name>
<comment type="caution">
    <text evidence="3">The sequence shown here is derived from an EMBL/GenBank/DDBJ whole genome shotgun (WGS) entry which is preliminary data.</text>
</comment>
<protein>
    <submittedName>
        <fullName evidence="3">PhzF family phenazine biosynthesis protein</fullName>
    </submittedName>
</protein>
<dbReference type="InterPro" id="IPR003719">
    <property type="entry name" value="Phenazine_PhzF-like"/>
</dbReference>
<keyword evidence="4" id="KW-1185">Reference proteome</keyword>
<dbReference type="EMBL" id="JADHEC010000048">
    <property type="protein sequence ID" value="MBF2709864.1"/>
    <property type="molecule type" value="Genomic_DNA"/>
</dbReference>
<dbReference type="PANTHER" id="PTHR13774">
    <property type="entry name" value="PHENAZINE BIOSYNTHESIS PROTEIN"/>
    <property type="match status" value="1"/>
</dbReference>
<dbReference type="GO" id="GO:0016853">
    <property type="term" value="F:isomerase activity"/>
    <property type="evidence" value="ECO:0007669"/>
    <property type="project" value="TreeGrafter"/>
</dbReference>
<reference evidence="3" key="1">
    <citation type="submission" date="2020-11" db="EMBL/GenBank/DDBJ databases">
        <title>Genome of Flavobacterium soyangense.</title>
        <authorList>
            <person name="Liu Q."/>
            <person name="Xin Y.-H."/>
        </authorList>
    </citation>
    <scope>NUCLEOTIDE SEQUENCE</scope>
    <source>
        <strain evidence="3">CGMCC 1.13493</strain>
    </source>
</reference>
<feature type="active site" evidence="2">
    <location>
        <position position="44"/>
    </location>
</feature>
<gene>
    <name evidence="3" type="ORF">IR213_14895</name>
</gene>
<dbReference type="RefSeq" id="WP_194313096.1">
    <property type="nucleotide sequence ID" value="NZ_JADHEC010000048.1"/>
</dbReference>